<reference evidence="2 3" key="1">
    <citation type="submission" date="2020-04" db="EMBL/GenBank/DDBJ databases">
        <authorList>
            <person name="Laetsch R D."/>
            <person name="Stevens L."/>
            <person name="Kumar S."/>
            <person name="Blaxter L. M."/>
        </authorList>
    </citation>
    <scope>NUCLEOTIDE SEQUENCE [LARGE SCALE GENOMIC DNA]</scope>
</reference>
<sequence>MCEASISKISIGDGWGFIKYRFKIKKWKHKETKQEISTTLSTDVFKGAMSKKEAAAMVTPGNFITFYPLPENDKPIPAKIRLTIAQKIHSDEVGFVELRYSDAGWQLEGNGDAENRPSWDTLKQLLDYFSTYSYCEFNNGSEASGSSHSNISDQQAKKEDSTVFEKIDDLP</sequence>
<organism evidence="2 3">
    <name type="scientific">Caenorhabditis bovis</name>
    <dbReference type="NCBI Taxonomy" id="2654633"/>
    <lineage>
        <taxon>Eukaryota</taxon>
        <taxon>Metazoa</taxon>
        <taxon>Ecdysozoa</taxon>
        <taxon>Nematoda</taxon>
        <taxon>Chromadorea</taxon>
        <taxon>Rhabditida</taxon>
        <taxon>Rhabditina</taxon>
        <taxon>Rhabditomorpha</taxon>
        <taxon>Rhabditoidea</taxon>
        <taxon>Rhabditidae</taxon>
        <taxon>Peloderinae</taxon>
        <taxon>Caenorhabditis</taxon>
    </lineage>
</organism>
<dbReference type="Proteomes" id="UP000494206">
    <property type="component" value="Unassembled WGS sequence"/>
</dbReference>
<evidence type="ECO:0000313" key="2">
    <source>
        <dbReference type="EMBL" id="CAB3402093.1"/>
    </source>
</evidence>
<protein>
    <submittedName>
        <fullName evidence="2">Uncharacterized protein</fullName>
    </submittedName>
</protein>
<gene>
    <name evidence="2" type="ORF">CBOVIS_LOCUS4759</name>
</gene>
<proteinExistence type="predicted"/>
<dbReference type="OrthoDB" id="10512475at2759"/>
<comment type="caution">
    <text evidence="2">The sequence shown here is derived from an EMBL/GenBank/DDBJ whole genome shotgun (WGS) entry which is preliminary data.</text>
</comment>
<dbReference type="EMBL" id="CADEPM010000003">
    <property type="protein sequence ID" value="CAB3402093.1"/>
    <property type="molecule type" value="Genomic_DNA"/>
</dbReference>
<dbReference type="AlphaFoldDB" id="A0A8S1ELI2"/>
<feature type="compositionally biased region" description="Polar residues" evidence="1">
    <location>
        <begin position="142"/>
        <end position="154"/>
    </location>
</feature>
<feature type="region of interest" description="Disordered" evidence="1">
    <location>
        <begin position="142"/>
        <end position="171"/>
    </location>
</feature>
<evidence type="ECO:0000313" key="3">
    <source>
        <dbReference type="Proteomes" id="UP000494206"/>
    </source>
</evidence>
<accession>A0A8S1ELI2</accession>
<evidence type="ECO:0000256" key="1">
    <source>
        <dbReference type="SAM" id="MobiDB-lite"/>
    </source>
</evidence>
<name>A0A8S1ELI2_9PELO</name>
<feature type="compositionally biased region" description="Basic and acidic residues" evidence="1">
    <location>
        <begin position="155"/>
        <end position="171"/>
    </location>
</feature>
<keyword evidence="3" id="KW-1185">Reference proteome</keyword>